<evidence type="ECO:0000313" key="1">
    <source>
        <dbReference type="EMBL" id="AAS96649.1"/>
    </source>
</evidence>
<dbReference type="Proteomes" id="UP000002194">
    <property type="component" value="Chromosome"/>
</dbReference>
<name>Q72A21_NITV2</name>
<evidence type="ECO:0000313" key="2">
    <source>
        <dbReference type="Proteomes" id="UP000002194"/>
    </source>
</evidence>
<keyword evidence="2" id="KW-1185">Reference proteome</keyword>
<dbReference type="PaxDb" id="882-DVU_2176"/>
<dbReference type="eggNOG" id="COG3646">
    <property type="taxonomic scope" value="Bacteria"/>
</dbReference>
<gene>
    <name evidence="1" type="ordered locus">DVU_2176</name>
</gene>
<dbReference type="KEGG" id="dvu:DVU_2176"/>
<dbReference type="EnsemblBacteria" id="AAS96649">
    <property type="protein sequence ID" value="AAS96649"/>
    <property type="gene ID" value="DVU_2176"/>
</dbReference>
<protein>
    <submittedName>
        <fullName evidence="1">Uncharacterized protein</fullName>
    </submittedName>
</protein>
<proteinExistence type="predicted"/>
<organism evidence="1 2">
    <name type="scientific">Nitratidesulfovibrio vulgaris (strain ATCC 29579 / DSM 644 / CCUG 34227 / NCIMB 8303 / VKM B-1760 / Hildenborough)</name>
    <name type="common">Desulfovibrio vulgaris</name>
    <dbReference type="NCBI Taxonomy" id="882"/>
    <lineage>
        <taxon>Bacteria</taxon>
        <taxon>Pseudomonadati</taxon>
        <taxon>Thermodesulfobacteriota</taxon>
        <taxon>Desulfovibrionia</taxon>
        <taxon>Desulfovibrionales</taxon>
        <taxon>Desulfovibrionaceae</taxon>
        <taxon>Nitratidesulfovibrio</taxon>
    </lineage>
</organism>
<reference evidence="1 2" key="1">
    <citation type="journal article" date="2004" name="Nat. Biotechnol.">
        <title>The genome sequence of the anaerobic, sulfate-reducing bacterium Desulfovibrio vulgaris Hildenborough.</title>
        <authorList>
            <person name="Heidelberg J.F."/>
            <person name="Seshadri R."/>
            <person name="Haveman S.A."/>
            <person name="Hemme C.L."/>
            <person name="Paulsen I.T."/>
            <person name="Kolonay J.F."/>
            <person name="Eisen J.A."/>
            <person name="Ward N."/>
            <person name="Methe B."/>
            <person name="Brinkac L.M."/>
            <person name="Daugherty S.C."/>
            <person name="Deboy R.T."/>
            <person name="Dodson R.J."/>
            <person name="Durkin A.S."/>
            <person name="Madupu R."/>
            <person name="Nelson W.C."/>
            <person name="Sullivan S.A."/>
            <person name="Fouts D."/>
            <person name="Haft D.H."/>
            <person name="Selengut J."/>
            <person name="Peterson J.D."/>
            <person name="Davidsen T.M."/>
            <person name="Zafar N."/>
            <person name="Zhou L."/>
            <person name="Radune D."/>
            <person name="Dimitrov G."/>
            <person name="Hance M."/>
            <person name="Tran K."/>
            <person name="Khouri H."/>
            <person name="Gill J."/>
            <person name="Utterback T.R."/>
            <person name="Feldblyum T.V."/>
            <person name="Wall J.D."/>
            <person name="Voordouw G."/>
            <person name="Fraser C.M."/>
        </authorList>
    </citation>
    <scope>NUCLEOTIDE SEQUENCE [LARGE SCALE GENOMIC DNA]</scope>
    <source>
        <strain evidence="2">ATCC 29579 / DSM 644 / NCIMB 8303 / VKM B-1760 / Hildenborough</strain>
    </source>
</reference>
<accession>Q72A21</accession>
<dbReference type="EMBL" id="AE017285">
    <property type="protein sequence ID" value="AAS96649.1"/>
    <property type="molecule type" value="Genomic_DNA"/>
</dbReference>
<sequence length="59" mass="6584">MGQLDKRTKPELSHNNVRMAAYESATLTLSMIDSLAWSGEQCWTVLMGLEKAAKIMTPQ</sequence>
<dbReference type="AlphaFoldDB" id="Q72A21"/>
<dbReference type="STRING" id="882.DVU_2176"/>
<dbReference type="HOGENOM" id="CLU_2952981_0_0_7"/>